<keyword evidence="1" id="KW-0175">Coiled coil</keyword>
<reference evidence="4 5" key="1">
    <citation type="journal article" date="2018" name="MBio">
        <title>Comparative Genomics Reveals the Core Gene Toolbox for the Fungus-Insect Symbiosis.</title>
        <authorList>
            <person name="Wang Y."/>
            <person name="Stata M."/>
            <person name="Wang W."/>
            <person name="Stajich J.E."/>
            <person name="White M.M."/>
            <person name="Moncalvo J.M."/>
        </authorList>
    </citation>
    <scope>NUCLEOTIDE SEQUENCE [LARGE SCALE GENOMIC DNA]</scope>
    <source>
        <strain evidence="4 5">AUS-126-30</strain>
    </source>
</reference>
<evidence type="ECO:0000256" key="2">
    <source>
        <dbReference type="SAM" id="MobiDB-lite"/>
    </source>
</evidence>
<dbReference type="GO" id="GO:0000226">
    <property type="term" value="P:microtubule cytoskeleton organization"/>
    <property type="evidence" value="ECO:0007669"/>
    <property type="project" value="TreeGrafter"/>
</dbReference>
<evidence type="ECO:0000313" key="4">
    <source>
        <dbReference type="EMBL" id="PVZ99111.1"/>
    </source>
</evidence>
<feature type="compositionally biased region" description="Polar residues" evidence="2">
    <location>
        <begin position="151"/>
        <end position="163"/>
    </location>
</feature>
<accession>A0A2U1J212</accession>
<evidence type="ECO:0000256" key="1">
    <source>
        <dbReference type="SAM" id="Coils"/>
    </source>
</evidence>
<feature type="coiled-coil region" evidence="1">
    <location>
        <begin position="711"/>
        <end position="763"/>
    </location>
</feature>
<dbReference type="Proteomes" id="UP000245591">
    <property type="component" value="Unassembled WGS sequence"/>
</dbReference>
<feature type="compositionally biased region" description="Polar residues" evidence="2">
    <location>
        <begin position="1426"/>
        <end position="1436"/>
    </location>
</feature>
<organism evidence="4 5">
    <name type="scientific">Smittium angustum</name>
    <dbReference type="NCBI Taxonomy" id="133377"/>
    <lineage>
        <taxon>Eukaryota</taxon>
        <taxon>Fungi</taxon>
        <taxon>Fungi incertae sedis</taxon>
        <taxon>Zoopagomycota</taxon>
        <taxon>Kickxellomycotina</taxon>
        <taxon>Harpellomycetes</taxon>
        <taxon>Harpellales</taxon>
        <taxon>Legeriomycetaceae</taxon>
        <taxon>Smittium</taxon>
    </lineage>
</organism>
<name>A0A2U1J212_SMIAN</name>
<protein>
    <recommendedName>
        <fullName evidence="3">Pleckstrin homology domain-containing protein</fullName>
    </recommendedName>
</protein>
<feature type="region of interest" description="Disordered" evidence="2">
    <location>
        <begin position="1406"/>
        <end position="1447"/>
    </location>
</feature>
<feature type="coiled-coil region" evidence="1">
    <location>
        <begin position="533"/>
        <end position="665"/>
    </location>
</feature>
<dbReference type="GO" id="GO:0032065">
    <property type="term" value="P:maintenance of protein location in cell cortex"/>
    <property type="evidence" value="ECO:0007669"/>
    <property type="project" value="InterPro"/>
</dbReference>
<dbReference type="GO" id="GO:0005938">
    <property type="term" value="C:cell cortex"/>
    <property type="evidence" value="ECO:0007669"/>
    <property type="project" value="InterPro"/>
</dbReference>
<feature type="compositionally biased region" description="Low complexity" evidence="2">
    <location>
        <begin position="128"/>
        <end position="140"/>
    </location>
</feature>
<evidence type="ECO:0000313" key="5">
    <source>
        <dbReference type="Proteomes" id="UP000245591"/>
    </source>
</evidence>
<feature type="region of interest" description="Disordered" evidence="2">
    <location>
        <begin position="406"/>
        <end position="461"/>
    </location>
</feature>
<feature type="compositionally biased region" description="Basic and acidic residues" evidence="2">
    <location>
        <begin position="1438"/>
        <end position="1447"/>
    </location>
</feature>
<dbReference type="PANTHER" id="PTHR28190">
    <property type="entry name" value="NUCLEAR MIGRATION PROTEIN NUM1"/>
    <property type="match status" value="1"/>
</dbReference>
<feature type="coiled-coil region" evidence="1">
    <location>
        <begin position="323"/>
        <end position="350"/>
    </location>
</feature>
<feature type="region of interest" description="Disordered" evidence="2">
    <location>
        <begin position="1678"/>
        <end position="1697"/>
    </location>
</feature>
<feature type="region of interest" description="Disordered" evidence="2">
    <location>
        <begin position="850"/>
        <end position="888"/>
    </location>
</feature>
<sequence length="2088" mass="235919">MNIKSDYSEYPDSMPSRKKVHTPSNSLSKTPEPPKNLTPKKNVQSQNSKTPTPQNTLPIRNNPPVLQTADVDRRMIHIMRCDACRNRWQEKINIKTFPYLKQSKKYSKGFVSNKPKPKNEFTPINPVKSLPPTSNSSNSPKKNKVYPKPTLPQNITKSATSPGYSDISEYEAKISQDIDPINTDTIAFINDPIFTDKHLDDSHFEDFSEEEHMLDEEIDMLLRQEEEELYSLNTESKTKSQPLTLFETGQQNSITNPSSKNFSDSEPENFKKSIGNSNFIETSKSNLFTTPIKQPEVNEFWNSELSQTKHLKTSIDSALLSRLQEMQAAYDEMIAQNINLKSLLAEEKNKNLNSNDSTQEDRSDSFITNPDHYDRVKHHEAEASASFEAFRNEFIKLSENSRTFNNQIHKQNGPNTPHNFQSPRPTKNRRSINGNDFFDSLGTPRNLHKHPNINNSKDNHNEPDIQYVSSPVMNASYNTDNSFDSKSNPTDWEHLSTIAKLSKATEIGRELLNHIRNVDNETSTKNSGLLKEISGLQQLLQEREMEIKKMKRDNTNISLQDEHIYLLQTEKDELYSQLDEKTTALKKTEIEKNRIYLSLVKAQDLLEIFKKNESEQKKALEKQRSKYENEINKTNLLLDEIKSQKVDLEKQYKALNLQFKKTNADNSIKQNYEISNTKASRESIDNPKDLESTDELHKETDNYSEAVSSRNETLVKELKESNLRMKKKLNEIQIKYKNEIGKSTDLNNKLLSTQKQLESFEQKWEEIDLYGSYGNPNSLKNDNVPGLTHHAMDSTLSDGAIETSFGANSRITHEYSSESMPKSISYNHPTLLKPNRGLIKKEKGIPSFDLEIRNSDSRNNTEPDENLKEPDFIGMSSDGENNPGADDEDEKYIKLYNLKQQRLRNKARNSGSSIGNIGSKNRRLSLSNKQNMRLNLNNLSGLGDLGSELEYAEMSRNQSEKSTSTIMETARTPLSARNEKTISEQGLKVLDKPSNSIAVQTINNASTDNIEPNNVCHVCLSNNYKDKLELVTSAPPIQKLEKHIQTRNVDTIDASSETRNIETSSVYIQTSDELLTNTESITPDSNIQTSKLIDSFSQTEEEIKDTTSVSLQTEEEIKNTASISLQTEEIKDTTFASIQTEEEIKDTTSVSLQTEEIKDTTFASIQTEEEIKNTASISLQTEEEIKDTTFASIQTEEEIKNTASISLQTEEEIKDTTSVSLQTEEEIKNTASISLQTEEIKDTTFASIQTEEEIKDTTSVSLQTEEIKDTTFASIQTEEEIKNTASISLQTEEEIKDTTSVSLQTEDVYDELAANSNQAETASLNVKLAESSTQTENILFMATVSIQTEDNVKNALKDVAIQTSEGISGFNNLPSLVIIPEKPESNMNGHLKVENYNMNSSYQSDRNLTENVQTESADKHSEILSDTKNSQETLSANEIHDSKMSEVDKDVLDLNEDNLRNEQKTTQDPNFKNAANPSLSYGISDSAMSSSENLKLSTKENFKTILKSKNQKPNLHDNYIADHKTKQHERNVATLINSKNVFFSHKRSVSTQEGRRNITIGDIQNERTGILVDSVKKSLSNNKFSKNNKPLSLHEKHLDTANKGDDLSGHDLVDGNKNERQGISKREPSDSIATILHSLHTTKYSSSVLQSEKTEIANNEKEQDLINKMNLFGTFNSNIRSKTKTPANDEKDLGPENHQSSIYEFNHIRQTDSGDATTSNQVSKVFDGPEVQSSNTPDPLVVQAIARTMVGSYMYKFSSKQLYSDIKGNPSKYLRYVWIHPYTKALNWSRFPPDPEKRERTTNSVLGIGDILRSNKTQTVFIGNVVSVTDKGNFLASENMIQNSIIISSKNHSIKLKAPTFKEHEQWFLALSYLQTRRIMTNNTIGNERNSMLRDNGIRSPSMSSSSIFHKSIVSFSNRLSSNTHRDTYESITSGLSMKNSTGTGTKKTQHLGLYHEPTFNKSKGSQLPQQPSFKNNSIGMMNSDLQRNIGRKSYQSISINNNSLNDIRDIKLGKHPLVAADSENQAKDLEIQTEMLNKIDSLPNSKKVQGMDEIEEGSSMASPNRRGISKIFKSTGSMFRFKNSKAE</sequence>
<feature type="compositionally biased region" description="Polar residues" evidence="2">
    <location>
        <begin position="406"/>
        <end position="425"/>
    </location>
</feature>
<dbReference type="GO" id="GO:0015631">
    <property type="term" value="F:tubulin binding"/>
    <property type="evidence" value="ECO:0007669"/>
    <property type="project" value="TreeGrafter"/>
</dbReference>
<comment type="caution">
    <text evidence="4">The sequence shown here is derived from an EMBL/GenBank/DDBJ whole genome shotgun (WGS) entry which is preliminary data.</text>
</comment>
<proteinExistence type="predicted"/>
<feature type="region of interest" description="Disordered" evidence="2">
    <location>
        <begin position="351"/>
        <end position="371"/>
    </location>
</feature>
<feature type="region of interest" description="Disordered" evidence="2">
    <location>
        <begin position="1959"/>
        <end position="1979"/>
    </location>
</feature>
<feature type="compositionally biased region" description="Basic and acidic residues" evidence="2">
    <location>
        <begin position="679"/>
        <end position="701"/>
    </location>
</feature>
<feature type="region of interest" description="Disordered" evidence="2">
    <location>
        <begin position="110"/>
        <end position="164"/>
    </location>
</feature>
<dbReference type="EMBL" id="MBFU01000473">
    <property type="protein sequence ID" value="PVZ99111.1"/>
    <property type="molecule type" value="Genomic_DNA"/>
</dbReference>
<feature type="domain" description="Pleckstrin homology" evidence="3">
    <location>
        <begin position="1741"/>
        <end position="1876"/>
    </location>
</feature>
<feature type="region of interest" description="Disordered" evidence="2">
    <location>
        <begin position="677"/>
        <end position="708"/>
    </location>
</feature>
<feature type="compositionally biased region" description="Basic and acidic residues" evidence="2">
    <location>
        <begin position="850"/>
        <end position="871"/>
    </location>
</feature>
<evidence type="ECO:0000259" key="3">
    <source>
        <dbReference type="Pfam" id="PF12814"/>
    </source>
</evidence>
<dbReference type="PANTHER" id="PTHR28190:SF1">
    <property type="entry name" value="NUCLEAR MIGRATION PROTEIN NUM1"/>
    <property type="match status" value="1"/>
</dbReference>
<gene>
    <name evidence="4" type="ORF">BB558_004879</name>
</gene>
<feature type="region of interest" description="Disordered" evidence="2">
    <location>
        <begin position="1600"/>
        <end position="1630"/>
    </location>
</feature>
<feature type="compositionally biased region" description="Polar residues" evidence="2">
    <location>
        <begin position="1406"/>
        <end position="1415"/>
    </location>
</feature>
<feature type="compositionally biased region" description="Basic and acidic residues" evidence="2">
    <location>
        <begin position="1600"/>
        <end position="1629"/>
    </location>
</feature>
<feature type="compositionally biased region" description="Polar residues" evidence="2">
    <location>
        <begin position="1960"/>
        <end position="1979"/>
    </location>
</feature>
<dbReference type="InterPro" id="IPR053005">
    <property type="entry name" value="Nuclear_Pos-Cytoskel_Interact"/>
</dbReference>
<dbReference type="Pfam" id="PF12814">
    <property type="entry name" value="Mcp5_PH"/>
    <property type="match status" value="1"/>
</dbReference>
<dbReference type="GO" id="GO:0005543">
    <property type="term" value="F:phospholipid binding"/>
    <property type="evidence" value="ECO:0007669"/>
    <property type="project" value="InterPro"/>
</dbReference>
<feature type="compositionally biased region" description="Polar residues" evidence="2">
    <location>
        <begin position="39"/>
        <end position="59"/>
    </location>
</feature>
<feature type="compositionally biased region" description="Basic and acidic residues" evidence="2">
    <location>
        <begin position="1416"/>
        <end position="1425"/>
    </location>
</feature>
<dbReference type="GO" id="GO:0005739">
    <property type="term" value="C:mitochondrion"/>
    <property type="evidence" value="ECO:0007669"/>
    <property type="project" value="TreeGrafter"/>
</dbReference>
<keyword evidence="5" id="KW-1185">Reference proteome</keyword>
<dbReference type="InterPro" id="IPR024774">
    <property type="entry name" value="PH_dom-Mcp5-type"/>
</dbReference>
<feature type="region of interest" description="Disordered" evidence="2">
    <location>
        <begin position="1"/>
        <end position="68"/>
    </location>
</feature>